<protein>
    <submittedName>
        <fullName evidence="1">Uncharacterized protein</fullName>
    </submittedName>
</protein>
<dbReference type="RefSeq" id="WP_320289741.1">
    <property type="nucleotide sequence ID" value="NZ_JAVIIW010000033.1"/>
</dbReference>
<reference evidence="1 2" key="1">
    <citation type="submission" date="2023-08" db="EMBL/GenBank/DDBJ databases">
        <title>Implementing the SeqCode for naming new Mesorhizobium species isolated from Vachellia karroo root nodules.</title>
        <authorList>
            <person name="Van Lill M."/>
        </authorList>
    </citation>
    <scope>NUCLEOTIDE SEQUENCE [LARGE SCALE GENOMIC DNA]</scope>
    <source>
        <strain evidence="1 2">VK24D</strain>
    </source>
</reference>
<comment type="caution">
    <text evidence="1">The sequence shown here is derived from an EMBL/GenBank/DDBJ whole genome shotgun (WGS) entry which is preliminary data.</text>
</comment>
<dbReference type="Proteomes" id="UP001287059">
    <property type="component" value="Unassembled WGS sequence"/>
</dbReference>
<sequence>MTVYRDMRANRVGLDLSSNRNSVGERASKALASEAEELAAELGPDVTIDFAGDRPVIAQDFTVQDLEKPEDRARALNWLQERTNAFINALRPRI</sequence>
<name>A0ABU4Y4C1_9HYPH</name>
<proteinExistence type="predicted"/>
<keyword evidence="2" id="KW-1185">Reference proteome</keyword>
<dbReference type="EMBL" id="JAVIIW010000033">
    <property type="protein sequence ID" value="MDX8481551.1"/>
    <property type="molecule type" value="Genomic_DNA"/>
</dbReference>
<evidence type="ECO:0000313" key="2">
    <source>
        <dbReference type="Proteomes" id="UP001287059"/>
    </source>
</evidence>
<gene>
    <name evidence="1" type="ORF">RFN28_24260</name>
</gene>
<organism evidence="1 2">
    <name type="scientific">Mesorhizobium album</name>
    <dbReference type="NCBI Taxonomy" id="3072314"/>
    <lineage>
        <taxon>Bacteria</taxon>
        <taxon>Pseudomonadati</taxon>
        <taxon>Pseudomonadota</taxon>
        <taxon>Alphaproteobacteria</taxon>
        <taxon>Hyphomicrobiales</taxon>
        <taxon>Phyllobacteriaceae</taxon>
        <taxon>Mesorhizobium</taxon>
    </lineage>
</organism>
<evidence type="ECO:0000313" key="1">
    <source>
        <dbReference type="EMBL" id="MDX8481551.1"/>
    </source>
</evidence>
<accession>A0ABU4Y4C1</accession>